<dbReference type="Proteomes" id="UP001233172">
    <property type="component" value="Unassembled WGS sequence"/>
</dbReference>
<dbReference type="EMBL" id="JASAOG010000221">
    <property type="protein sequence ID" value="KAK0043247.1"/>
    <property type="molecule type" value="Genomic_DNA"/>
</dbReference>
<feature type="region of interest" description="Disordered" evidence="1">
    <location>
        <begin position="72"/>
        <end position="100"/>
    </location>
</feature>
<keyword evidence="3" id="KW-1185">Reference proteome</keyword>
<feature type="compositionally biased region" description="Polar residues" evidence="1">
    <location>
        <begin position="72"/>
        <end position="83"/>
    </location>
</feature>
<protein>
    <submittedName>
        <fullName evidence="2">Uncharacterized protein</fullName>
    </submittedName>
</protein>
<comment type="caution">
    <text evidence="2">The sequence shown here is derived from an EMBL/GenBank/DDBJ whole genome shotgun (WGS) entry which is preliminary data.</text>
</comment>
<evidence type="ECO:0000256" key="1">
    <source>
        <dbReference type="SAM" id="MobiDB-lite"/>
    </source>
</evidence>
<sequence>MEQLGGTIERAWMARFRGNSVKNECRPRELRAEYFTLCVLVCVQLTQRCITFTFTDISDFWAAPQGRRPIPSTTVAMSSSASHPTDVVRKSFEDGPWGSR</sequence>
<evidence type="ECO:0000313" key="2">
    <source>
        <dbReference type="EMBL" id="KAK0043247.1"/>
    </source>
</evidence>
<name>A0AAD8EWQ2_BIOPF</name>
<gene>
    <name evidence="2" type="ORF">Bpfe_027341</name>
</gene>
<accession>A0AAD8EWQ2</accession>
<dbReference type="AlphaFoldDB" id="A0AAD8EWQ2"/>
<reference evidence="2" key="1">
    <citation type="journal article" date="2023" name="PLoS Negl. Trop. Dis.">
        <title>A genome sequence for Biomphalaria pfeifferi, the major vector snail for the human-infecting parasite Schistosoma mansoni.</title>
        <authorList>
            <person name="Bu L."/>
            <person name="Lu L."/>
            <person name="Laidemitt M.R."/>
            <person name="Zhang S.M."/>
            <person name="Mutuku M."/>
            <person name="Mkoji G."/>
            <person name="Steinauer M."/>
            <person name="Loker E.S."/>
        </authorList>
    </citation>
    <scope>NUCLEOTIDE SEQUENCE</scope>
    <source>
        <strain evidence="2">KasaAsao</strain>
    </source>
</reference>
<reference evidence="2" key="2">
    <citation type="submission" date="2023-04" db="EMBL/GenBank/DDBJ databases">
        <authorList>
            <person name="Bu L."/>
            <person name="Lu L."/>
            <person name="Laidemitt M.R."/>
            <person name="Zhang S.M."/>
            <person name="Mutuku M."/>
            <person name="Mkoji G."/>
            <person name="Steinauer M."/>
            <person name="Loker E.S."/>
        </authorList>
    </citation>
    <scope>NUCLEOTIDE SEQUENCE</scope>
    <source>
        <strain evidence="2">KasaAsao</strain>
        <tissue evidence="2">Whole Snail</tissue>
    </source>
</reference>
<proteinExistence type="predicted"/>
<evidence type="ECO:0000313" key="3">
    <source>
        <dbReference type="Proteomes" id="UP001233172"/>
    </source>
</evidence>
<organism evidence="2 3">
    <name type="scientific">Biomphalaria pfeifferi</name>
    <name type="common">Bloodfluke planorb</name>
    <name type="synonym">Freshwater snail</name>
    <dbReference type="NCBI Taxonomy" id="112525"/>
    <lineage>
        <taxon>Eukaryota</taxon>
        <taxon>Metazoa</taxon>
        <taxon>Spiralia</taxon>
        <taxon>Lophotrochozoa</taxon>
        <taxon>Mollusca</taxon>
        <taxon>Gastropoda</taxon>
        <taxon>Heterobranchia</taxon>
        <taxon>Euthyneura</taxon>
        <taxon>Panpulmonata</taxon>
        <taxon>Hygrophila</taxon>
        <taxon>Lymnaeoidea</taxon>
        <taxon>Planorbidae</taxon>
        <taxon>Biomphalaria</taxon>
    </lineage>
</organism>